<sequence length="260" mass="29721">MYFYRYVLLGATVINLIIFLTGLFLGIFFSELLLLSLFLTSFGLLGMILLSVCWFIKPKFFVGRLLLKEKQKEESFCIESKIDQEVTEDLMRNIRGIPFLIQAIQYSMETSYFRDMMGEIGEGIVQTSVIHTAPACTSMLDSGSTTRNTVTPRSSLQNHRHSAEEQWLENGENNWRNEQLRLSLQQSSSNIIVFPLCEASPQRNSIEPPIEHDFSRIESIRRNHGPKPKTANNQFQVRCIGMSAAFIERFNTAMQTSTDA</sequence>
<dbReference type="Proteomes" id="UP000887575">
    <property type="component" value="Unassembled WGS sequence"/>
</dbReference>
<protein>
    <submittedName>
        <fullName evidence="3">Uncharacterized protein</fullName>
    </submittedName>
</protein>
<feature type="transmembrane region" description="Helical" evidence="1">
    <location>
        <begin position="7"/>
        <end position="29"/>
    </location>
</feature>
<proteinExistence type="predicted"/>
<evidence type="ECO:0000313" key="3">
    <source>
        <dbReference type="WBParaSite" id="MBELARI_LOCUS12413"/>
    </source>
</evidence>
<accession>A0AAF3J2N2</accession>
<dbReference type="WBParaSite" id="MBELARI_LOCUS12413">
    <property type="protein sequence ID" value="MBELARI_LOCUS12413"/>
    <property type="gene ID" value="MBELARI_LOCUS12413"/>
</dbReference>
<evidence type="ECO:0000313" key="2">
    <source>
        <dbReference type="Proteomes" id="UP000887575"/>
    </source>
</evidence>
<keyword evidence="1" id="KW-0812">Transmembrane</keyword>
<keyword evidence="2" id="KW-1185">Reference proteome</keyword>
<keyword evidence="1" id="KW-0472">Membrane</keyword>
<organism evidence="2 3">
    <name type="scientific">Mesorhabditis belari</name>
    <dbReference type="NCBI Taxonomy" id="2138241"/>
    <lineage>
        <taxon>Eukaryota</taxon>
        <taxon>Metazoa</taxon>
        <taxon>Ecdysozoa</taxon>
        <taxon>Nematoda</taxon>
        <taxon>Chromadorea</taxon>
        <taxon>Rhabditida</taxon>
        <taxon>Rhabditina</taxon>
        <taxon>Rhabditomorpha</taxon>
        <taxon>Rhabditoidea</taxon>
        <taxon>Rhabditidae</taxon>
        <taxon>Mesorhabditinae</taxon>
        <taxon>Mesorhabditis</taxon>
    </lineage>
</organism>
<keyword evidence="1" id="KW-1133">Transmembrane helix</keyword>
<evidence type="ECO:0000256" key="1">
    <source>
        <dbReference type="SAM" id="Phobius"/>
    </source>
</evidence>
<reference evidence="3" key="1">
    <citation type="submission" date="2024-02" db="UniProtKB">
        <authorList>
            <consortium name="WormBaseParasite"/>
        </authorList>
    </citation>
    <scope>IDENTIFICATION</scope>
</reference>
<name>A0AAF3J2N2_9BILA</name>
<dbReference type="AlphaFoldDB" id="A0AAF3J2N2"/>
<feature type="transmembrane region" description="Helical" evidence="1">
    <location>
        <begin position="35"/>
        <end position="56"/>
    </location>
</feature>